<evidence type="ECO:0000313" key="2">
    <source>
        <dbReference type="Proteomes" id="UP000291343"/>
    </source>
</evidence>
<evidence type="ECO:0000313" key="1">
    <source>
        <dbReference type="EMBL" id="RZF39675.1"/>
    </source>
</evidence>
<evidence type="ECO:0008006" key="3">
    <source>
        <dbReference type="Google" id="ProtNLM"/>
    </source>
</evidence>
<proteinExistence type="predicted"/>
<dbReference type="Proteomes" id="UP000291343">
    <property type="component" value="Unassembled WGS sequence"/>
</dbReference>
<dbReference type="AlphaFoldDB" id="A0A482X1E0"/>
<dbReference type="STRING" id="195883.A0A482X1E0"/>
<comment type="caution">
    <text evidence="1">The sequence shown here is derived from an EMBL/GenBank/DDBJ whole genome shotgun (WGS) entry which is preliminary data.</text>
</comment>
<sequence length="213" mass="24790">MLNVWEKETIPEEWTEAVIIPLHKKGDKQVCSNYRDLEIQCKLANANKSLGACTKILSSKLLSRCTKLRLYKTIIQPVLLYGSETWVLSKRNEGRLVIFERKVLRKIFGPVCEDGVWRIRKNRELRALYQEPDIIALIKAKRISWLGHVLRREEGTRLKEVCKAVPAGRRPLGRPKLRWLDQVGRDVVRCGGTIGMAEDREEWRRLVYEAKID</sequence>
<dbReference type="InParanoid" id="A0A482X1E0"/>
<keyword evidence="2" id="KW-1185">Reference proteome</keyword>
<name>A0A482X1E0_LAOST</name>
<reference evidence="1 2" key="1">
    <citation type="journal article" date="2017" name="Gigascience">
        <title>Genome sequence of the small brown planthopper, Laodelphax striatellus.</title>
        <authorList>
            <person name="Zhu J."/>
            <person name="Jiang F."/>
            <person name="Wang X."/>
            <person name="Yang P."/>
            <person name="Bao Y."/>
            <person name="Zhao W."/>
            <person name="Wang W."/>
            <person name="Lu H."/>
            <person name="Wang Q."/>
            <person name="Cui N."/>
            <person name="Li J."/>
            <person name="Chen X."/>
            <person name="Luo L."/>
            <person name="Yu J."/>
            <person name="Kang L."/>
            <person name="Cui F."/>
        </authorList>
    </citation>
    <scope>NUCLEOTIDE SEQUENCE [LARGE SCALE GENOMIC DNA]</scope>
    <source>
        <strain evidence="1">Lst14</strain>
    </source>
</reference>
<gene>
    <name evidence="1" type="ORF">LSTR_LSTR001196</name>
</gene>
<dbReference type="EMBL" id="QKKF02019844">
    <property type="protein sequence ID" value="RZF39675.1"/>
    <property type="molecule type" value="Genomic_DNA"/>
</dbReference>
<organism evidence="1 2">
    <name type="scientific">Laodelphax striatellus</name>
    <name type="common">Small brown planthopper</name>
    <name type="synonym">Delphax striatella</name>
    <dbReference type="NCBI Taxonomy" id="195883"/>
    <lineage>
        <taxon>Eukaryota</taxon>
        <taxon>Metazoa</taxon>
        <taxon>Ecdysozoa</taxon>
        <taxon>Arthropoda</taxon>
        <taxon>Hexapoda</taxon>
        <taxon>Insecta</taxon>
        <taxon>Pterygota</taxon>
        <taxon>Neoptera</taxon>
        <taxon>Paraneoptera</taxon>
        <taxon>Hemiptera</taxon>
        <taxon>Auchenorrhyncha</taxon>
        <taxon>Fulgoroidea</taxon>
        <taxon>Delphacidae</taxon>
        <taxon>Criomorphinae</taxon>
        <taxon>Laodelphax</taxon>
    </lineage>
</organism>
<dbReference type="PANTHER" id="PTHR47027:SF25">
    <property type="entry name" value="REVERSE TRANSCRIPTASE DOMAIN-CONTAINING PROTEIN"/>
    <property type="match status" value="1"/>
</dbReference>
<accession>A0A482X1E0</accession>
<protein>
    <recommendedName>
        <fullName evidence="3">Reverse transcriptase domain-containing protein</fullName>
    </recommendedName>
</protein>
<dbReference type="OrthoDB" id="7987018at2759"/>
<dbReference type="PANTHER" id="PTHR47027">
    <property type="entry name" value="REVERSE TRANSCRIPTASE DOMAIN-CONTAINING PROTEIN"/>
    <property type="match status" value="1"/>
</dbReference>